<feature type="transmembrane region" description="Helical" evidence="6">
    <location>
        <begin position="29"/>
        <end position="51"/>
    </location>
</feature>
<keyword evidence="8" id="KW-1185">Reference proteome</keyword>
<evidence type="ECO:0000313" key="8">
    <source>
        <dbReference type="Proteomes" id="UP000253919"/>
    </source>
</evidence>
<evidence type="ECO:0000256" key="2">
    <source>
        <dbReference type="ARBA" id="ARBA00022475"/>
    </source>
</evidence>
<comment type="caution">
    <text evidence="7">The sequence shown here is derived from an EMBL/GenBank/DDBJ whole genome shotgun (WGS) entry which is preliminary data.</text>
</comment>
<feature type="transmembrane region" description="Helical" evidence="6">
    <location>
        <begin position="370"/>
        <end position="391"/>
    </location>
</feature>
<dbReference type="Proteomes" id="UP000253919">
    <property type="component" value="Unassembled WGS sequence"/>
</dbReference>
<evidence type="ECO:0000256" key="3">
    <source>
        <dbReference type="ARBA" id="ARBA00022692"/>
    </source>
</evidence>
<dbReference type="EMBL" id="QASA01000001">
    <property type="protein sequence ID" value="RDC63331.1"/>
    <property type="molecule type" value="Genomic_DNA"/>
</dbReference>
<keyword evidence="5 6" id="KW-0472">Membrane</keyword>
<dbReference type="Pfam" id="PF01943">
    <property type="entry name" value="Polysacc_synt"/>
    <property type="match status" value="1"/>
</dbReference>
<dbReference type="PANTHER" id="PTHR30250">
    <property type="entry name" value="PST FAMILY PREDICTED COLANIC ACID TRANSPORTER"/>
    <property type="match status" value="1"/>
</dbReference>
<feature type="transmembrane region" description="Helical" evidence="6">
    <location>
        <begin position="72"/>
        <end position="92"/>
    </location>
</feature>
<protein>
    <submittedName>
        <fullName evidence="7">Uncharacterized protein</fullName>
    </submittedName>
</protein>
<evidence type="ECO:0000256" key="5">
    <source>
        <dbReference type="ARBA" id="ARBA00023136"/>
    </source>
</evidence>
<dbReference type="InterPro" id="IPR002797">
    <property type="entry name" value="Polysacc_synth"/>
</dbReference>
<feature type="transmembrane region" description="Helical" evidence="6">
    <location>
        <begin position="132"/>
        <end position="153"/>
    </location>
</feature>
<dbReference type="AlphaFoldDB" id="A0A369QEI8"/>
<keyword evidence="4 6" id="KW-1133">Transmembrane helix</keyword>
<feature type="transmembrane region" description="Helical" evidence="6">
    <location>
        <begin position="196"/>
        <end position="213"/>
    </location>
</feature>
<dbReference type="PANTHER" id="PTHR30250:SF11">
    <property type="entry name" value="O-ANTIGEN TRANSPORTER-RELATED"/>
    <property type="match status" value="1"/>
</dbReference>
<feature type="transmembrane region" description="Helical" evidence="6">
    <location>
        <begin position="271"/>
        <end position="293"/>
    </location>
</feature>
<feature type="transmembrane region" description="Helical" evidence="6">
    <location>
        <begin position="243"/>
        <end position="259"/>
    </location>
</feature>
<accession>A0A369QEI8</accession>
<feature type="transmembrane region" description="Helical" evidence="6">
    <location>
        <begin position="344"/>
        <end position="364"/>
    </location>
</feature>
<organism evidence="7 8">
    <name type="scientific">Adhaeribacter pallidiroseus</name>
    <dbReference type="NCBI Taxonomy" id="2072847"/>
    <lineage>
        <taxon>Bacteria</taxon>
        <taxon>Pseudomonadati</taxon>
        <taxon>Bacteroidota</taxon>
        <taxon>Cytophagia</taxon>
        <taxon>Cytophagales</taxon>
        <taxon>Hymenobacteraceae</taxon>
        <taxon>Adhaeribacter</taxon>
    </lineage>
</organism>
<proteinExistence type="predicted"/>
<keyword evidence="3 6" id="KW-0812">Transmembrane</keyword>
<dbReference type="InterPro" id="IPR050833">
    <property type="entry name" value="Poly_Biosynth_Transport"/>
</dbReference>
<evidence type="ECO:0000256" key="1">
    <source>
        <dbReference type="ARBA" id="ARBA00004651"/>
    </source>
</evidence>
<feature type="transmembrane region" description="Helical" evidence="6">
    <location>
        <begin position="313"/>
        <end position="332"/>
    </location>
</feature>
<feature type="transmembrane region" description="Helical" evidence="6">
    <location>
        <begin position="403"/>
        <end position="422"/>
    </location>
</feature>
<evidence type="ECO:0000256" key="6">
    <source>
        <dbReference type="SAM" id="Phobius"/>
    </source>
</evidence>
<keyword evidence="2" id="KW-1003">Cell membrane</keyword>
<feature type="transmembrane region" description="Helical" evidence="6">
    <location>
        <begin position="98"/>
        <end position="120"/>
    </location>
</feature>
<evidence type="ECO:0000256" key="4">
    <source>
        <dbReference type="ARBA" id="ARBA00022989"/>
    </source>
</evidence>
<feature type="transmembrane region" description="Helical" evidence="6">
    <location>
        <begin position="159"/>
        <end position="176"/>
    </location>
</feature>
<reference evidence="7 8" key="1">
    <citation type="submission" date="2018-04" db="EMBL/GenBank/DDBJ databases">
        <title>Adhaeribacter sp. HMF7616 genome sequencing and assembly.</title>
        <authorList>
            <person name="Kang H."/>
            <person name="Kang J."/>
            <person name="Cha I."/>
            <person name="Kim H."/>
            <person name="Joh K."/>
        </authorList>
    </citation>
    <scope>NUCLEOTIDE SEQUENCE [LARGE SCALE GENOMIC DNA]</scope>
    <source>
        <strain evidence="7 8">HMF7616</strain>
    </source>
</reference>
<gene>
    <name evidence="7" type="ORF">AHMF7616_01934</name>
</gene>
<name>A0A369QEI8_9BACT</name>
<feature type="transmembrane region" description="Helical" evidence="6">
    <location>
        <begin position="428"/>
        <end position="452"/>
    </location>
</feature>
<evidence type="ECO:0000313" key="7">
    <source>
        <dbReference type="EMBL" id="RDC63331.1"/>
    </source>
</evidence>
<sequence>MLNLLVKPLWLVLENKVQNQIGHKAFGTFAALFSFTFLFTALSDLGIYHYFTKQTAATPSFMKVHLPIILPFKTLISFVFPFIMVLAGWLIGYRLPELYYLVLIGFVFTFTQFTLFLRGVLQAHQLFNLDSVMSVLERFLLLFLVGVLLYYGITLETFVYARLASVLLAFGILYFIFRRTFGAFPAKWQPRQFMQLVKLSFPFAVINLVYGINEKIDMVMLERLATSQEAGIYAGAYRWVDAVMMYVWTVLPIFFAKFARHQREPQEQQKLLHFGQVMVSVPLIFVSVFVFFYGEKLFWQFSNSSAAEMQVMLLNLKILFANVLVHGFFAIYSTVLTSSNWEVTVSKLVAVSIVVNVMLNFIFIPVYGSLAASCNTFISAALVSGGYLWLLQPKIGIAVPIWLILKLALSTAALVAIFYGLSLLSGNWWLNTILAGLALLGLLLITQVVRIADLKANLFSSKN</sequence>
<dbReference type="GO" id="GO:0005886">
    <property type="term" value="C:plasma membrane"/>
    <property type="evidence" value="ECO:0007669"/>
    <property type="project" value="UniProtKB-SubCell"/>
</dbReference>
<comment type="subcellular location">
    <subcellularLocation>
        <location evidence="1">Cell membrane</location>
        <topology evidence="1">Multi-pass membrane protein</topology>
    </subcellularLocation>
</comment>